<dbReference type="STRING" id="1121291.SAMN02745134_00795"/>
<evidence type="ECO:0000313" key="2">
    <source>
        <dbReference type="Proteomes" id="UP000192468"/>
    </source>
</evidence>
<keyword evidence="2" id="KW-1185">Reference proteome</keyword>
<reference evidence="1 2" key="1">
    <citation type="submission" date="2017-04" db="EMBL/GenBank/DDBJ databases">
        <authorList>
            <person name="Afonso C.L."/>
            <person name="Miller P.J."/>
            <person name="Scott M.A."/>
            <person name="Spackman E."/>
            <person name="Goraichik I."/>
            <person name="Dimitrov K.M."/>
            <person name="Suarez D.L."/>
            <person name="Swayne D.E."/>
        </authorList>
    </citation>
    <scope>NUCLEOTIDE SEQUENCE [LARGE SCALE GENOMIC DNA]</scope>
    <source>
        <strain evidence="1 2">DSM 12555</strain>
    </source>
</reference>
<dbReference type="InterPro" id="IPR006490">
    <property type="entry name" value="Maj_tail_phi13"/>
</dbReference>
<protein>
    <submittedName>
        <fullName evidence="1">Phage major tail protein, phi13 family</fullName>
    </submittedName>
</protein>
<accession>A0A1W1X5V7</accession>
<proteinExistence type="predicted"/>
<gene>
    <name evidence="1" type="ORF">SAMN02745134_00795</name>
</gene>
<name>A0A1W1X5V7_9CLOT</name>
<dbReference type="AlphaFoldDB" id="A0A1W1X5V7"/>
<sequence>MAKINIDRLFLATITKDELGSNNLTFATPEYIPGIQQFSSKAKTNTGSNYEEGKLVDQDITLQDLEISIDLGHFSNQQYAKYLGHSIASTGGVFCKDTDVAPWVSLLVEYTKAGGVEKGYLVLYKGKLVEPDIDVKQAEGKVDYQNSTVTATFQPLTNNGMYQYMVETDDPDCPEDIATTFFASVIVPTPKTVTP</sequence>
<evidence type="ECO:0000313" key="1">
    <source>
        <dbReference type="EMBL" id="SMC19302.1"/>
    </source>
</evidence>
<dbReference type="NCBIfam" id="TIGR01603">
    <property type="entry name" value="maj_tail_phi13"/>
    <property type="match status" value="1"/>
</dbReference>
<dbReference type="OrthoDB" id="3078218at2"/>
<dbReference type="EMBL" id="FWXH01000002">
    <property type="protein sequence ID" value="SMC19302.1"/>
    <property type="molecule type" value="Genomic_DNA"/>
</dbReference>
<dbReference type="Proteomes" id="UP000192468">
    <property type="component" value="Unassembled WGS sequence"/>
</dbReference>
<organism evidence="1 2">
    <name type="scientific">Clostridium acidisoli DSM 12555</name>
    <dbReference type="NCBI Taxonomy" id="1121291"/>
    <lineage>
        <taxon>Bacteria</taxon>
        <taxon>Bacillati</taxon>
        <taxon>Bacillota</taxon>
        <taxon>Clostridia</taxon>
        <taxon>Eubacteriales</taxon>
        <taxon>Clostridiaceae</taxon>
        <taxon>Clostridium</taxon>
    </lineage>
</organism>
<dbReference type="RefSeq" id="WP_084113956.1">
    <property type="nucleotide sequence ID" value="NZ_FWXH01000002.1"/>
</dbReference>